<evidence type="ECO:0000313" key="3">
    <source>
        <dbReference type="Proteomes" id="UP000031575"/>
    </source>
</evidence>
<keyword evidence="3" id="KW-1185">Reference proteome</keyword>
<feature type="compositionally biased region" description="Basic and acidic residues" evidence="1">
    <location>
        <begin position="121"/>
        <end position="142"/>
    </location>
</feature>
<comment type="caution">
    <text evidence="2">The sequence shown here is derived from an EMBL/GenBank/DDBJ whole genome shotgun (WGS) entry which is preliminary data.</text>
</comment>
<gene>
    <name evidence="2" type="ORF">SPBR_03056</name>
</gene>
<feature type="compositionally biased region" description="Acidic residues" evidence="1">
    <location>
        <begin position="143"/>
        <end position="153"/>
    </location>
</feature>
<dbReference type="AlphaFoldDB" id="A0A0C2J6Y0"/>
<evidence type="ECO:0000256" key="1">
    <source>
        <dbReference type="SAM" id="MobiDB-lite"/>
    </source>
</evidence>
<feature type="compositionally biased region" description="Low complexity" evidence="1">
    <location>
        <begin position="279"/>
        <end position="288"/>
    </location>
</feature>
<evidence type="ECO:0000313" key="2">
    <source>
        <dbReference type="EMBL" id="KIH92787.1"/>
    </source>
</evidence>
<accession>A0A0C2J6Y0</accession>
<evidence type="ECO:0008006" key="4">
    <source>
        <dbReference type="Google" id="ProtNLM"/>
    </source>
</evidence>
<dbReference type="Pfam" id="PF04979">
    <property type="entry name" value="IPP-2"/>
    <property type="match status" value="1"/>
</dbReference>
<feature type="compositionally biased region" description="Acidic residues" evidence="1">
    <location>
        <begin position="258"/>
        <end position="275"/>
    </location>
</feature>
<dbReference type="OrthoDB" id="551302at2759"/>
<proteinExistence type="predicted"/>
<dbReference type="Gene3D" id="6.10.250.1050">
    <property type="match status" value="1"/>
</dbReference>
<dbReference type="PANTHER" id="PTHR12398:SF20">
    <property type="entry name" value="PROTEIN PHOSPHATASE 1 REGULATORY INHIBITOR SUBUNIT 2"/>
    <property type="match status" value="1"/>
</dbReference>
<dbReference type="GO" id="GO:0009966">
    <property type="term" value="P:regulation of signal transduction"/>
    <property type="evidence" value="ECO:0007669"/>
    <property type="project" value="InterPro"/>
</dbReference>
<reference evidence="2 3" key="1">
    <citation type="journal article" date="2014" name="BMC Genomics">
        <title>Comparative genomics of the major fungal agents of human and animal Sporotrichosis: Sporothrix schenckii and Sporothrix brasiliensis.</title>
        <authorList>
            <person name="Teixeira M.M."/>
            <person name="de Almeida L.G."/>
            <person name="Kubitschek-Barreira P."/>
            <person name="Alves F.L."/>
            <person name="Kioshima E.S."/>
            <person name="Abadio A.K."/>
            <person name="Fernandes L."/>
            <person name="Derengowski L.S."/>
            <person name="Ferreira K.S."/>
            <person name="Souza R.C."/>
            <person name="Ruiz J.C."/>
            <person name="de Andrade N.C."/>
            <person name="Paes H.C."/>
            <person name="Nicola A.M."/>
            <person name="Albuquerque P."/>
            <person name="Gerber A.L."/>
            <person name="Martins V.P."/>
            <person name="Peconick L.D."/>
            <person name="Neto A.V."/>
            <person name="Chaucanez C.B."/>
            <person name="Silva P.A."/>
            <person name="Cunha O.L."/>
            <person name="de Oliveira F.F."/>
            <person name="dos Santos T.C."/>
            <person name="Barros A.L."/>
            <person name="Soares M.A."/>
            <person name="de Oliveira L.M."/>
            <person name="Marini M.M."/>
            <person name="Villalobos-Duno H."/>
            <person name="Cunha M.M."/>
            <person name="de Hoog S."/>
            <person name="da Silveira J.F."/>
            <person name="Henrissat B."/>
            <person name="Nino-Vega G.A."/>
            <person name="Cisalpino P.S."/>
            <person name="Mora-Montes H.M."/>
            <person name="Almeida S.R."/>
            <person name="Stajich J.E."/>
            <person name="Lopes-Bezerra L.M."/>
            <person name="Vasconcelos A.T."/>
            <person name="Felipe M.S."/>
        </authorList>
    </citation>
    <scope>NUCLEOTIDE SEQUENCE [LARGE SCALE GENOMIC DNA]</scope>
    <source>
        <strain evidence="2 3">5110</strain>
    </source>
</reference>
<feature type="compositionally biased region" description="Basic and acidic residues" evidence="1">
    <location>
        <begin position="52"/>
        <end position="63"/>
    </location>
</feature>
<dbReference type="HOGENOM" id="CLU_070379_0_0_1"/>
<dbReference type="GO" id="GO:0004864">
    <property type="term" value="F:protein phosphatase inhibitor activity"/>
    <property type="evidence" value="ECO:0007669"/>
    <property type="project" value="InterPro"/>
</dbReference>
<organism evidence="2 3">
    <name type="scientific">Sporothrix brasiliensis 5110</name>
    <dbReference type="NCBI Taxonomy" id="1398154"/>
    <lineage>
        <taxon>Eukaryota</taxon>
        <taxon>Fungi</taxon>
        <taxon>Dikarya</taxon>
        <taxon>Ascomycota</taxon>
        <taxon>Pezizomycotina</taxon>
        <taxon>Sordariomycetes</taxon>
        <taxon>Sordariomycetidae</taxon>
        <taxon>Ophiostomatales</taxon>
        <taxon>Ophiostomataceae</taxon>
        <taxon>Sporothrix</taxon>
    </lineage>
</organism>
<dbReference type="VEuPathDB" id="FungiDB:SPBR_03056"/>
<dbReference type="RefSeq" id="XP_040620797.1">
    <property type="nucleotide sequence ID" value="XM_040761359.1"/>
</dbReference>
<dbReference type="InterPro" id="IPR007062">
    <property type="entry name" value="PPI-2"/>
</dbReference>
<dbReference type="Proteomes" id="UP000031575">
    <property type="component" value="Unassembled WGS sequence"/>
</dbReference>
<feature type="region of interest" description="Disordered" evidence="1">
    <location>
        <begin position="121"/>
        <end position="231"/>
    </location>
</feature>
<feature type="compositionally biased region" description="Low complexity" evidence="1">
    <location>
        <begin position="40"/>
        <end position="49"/>
    </location>
</feature>
<dbReference type="EMBL" id="AWTV01000006">
    <property type="protein sequence ID" value="KIH92787.1"/>
    <property type="molecule type" value="Genomic_DNA"/>
</dbReference>
<dbReference type="PANTHER" id="PTHR12398">
    <property type="entry name" value="PROTEIN PHOSPHATASE INHIBITOR"/>
    <property type="match status" value="1"/>
</dbReference>
<dbReference type="GeneID" id="63676280"/>
<feature type="region of interest" description="Disordered" evidence="1">
    <location>
        <begin position="1"/>
        <end position="107"/>
    </location>
</feature>
<name>A0A0C2J6Y0_9PEZI</name>
<protein>
    <recommendedName>
        <fullName evidence="4">Glc8 protein</fullName>
    </recommendedName>
</protein>
<feature type="compositionally biased region" description="Pro residues" evidence="1">
    <location>
        <begin position="289"/>
        <end position="300"/>
    </location>
</feature>
<sequence length="300" mass="32496">MADEATTGREQPAHTPPPPNVQRPKGILKRSYQHSPPTSPRSAAAPLPSTEDADHPLTDKERTILNTQVNAGHRRSSSAARLGSRRPSSRTPSAHGGEVTEADPNEQRLKWDEVNLYLTEQERTATMKIDEPKTPYAKHYDPAEDPSDDEADANGDKTNSNGYFGADREGSIPGLSLGEPEEAVPDGEFPPAPPRTAKVQVDDSEHGSAYGGGSVHDGDDPMAGMNAEEREKHLRFEAMRKKHYEMRNVARFLGHSEEIEDMADDDNDDDDDGEGEGNGNANANTNGTAPPPVPPLPTGR</sequence>
<feature type="region of interest" description="Disordered" evidence="1">
    <location>
        <begin position="252"/>
        <end position="300"/>
    </location>
</feature>